<proteinExistence type="inferred from homology"/>
<evidence type="ECO:0000313" key="7">
    <source>
        <dbReference type="Proteomes" id="UP000295636"/>
    </source>
</evidence>
<comment type="similarity">
    <text evidence="1">Belongs to the LysR transcriptional regulatory family.</text>
</comment>
<name>A0A4R5KU50_9BACL</name>
<keyword evidence="4" id="KW-0804">Transcription</keyword>
<dbReference type="InterPro" id="IPR036388">
    <property type="entry name" value="WH-like_DNA-bd_sf"/>
</dbReference>
<evidence type="ECO:0000256" key="2">
    <source>
        <dbReference type="ARBA" id="ARBA00023015"/>
    </source>
</evidence>
<sequence length="312" mass="35761">MTLEQIITFVAVYRLGSYSKAAESLYLPQPTVSHRVKQLERELGKPLLIRGKGGILLSEEGNAFLPYALNVLNSVERGREAVERLKQGLNGKLSIGCNNSFAASVMPSILESFIHAYPDIAIQVHCYSTQDQIKLMKNKQFQLGITRYATNDPWLTFRLLYATPVHAIVSARHPFAKRGSIRIQDLLKERLIVYQNDTLYRKTLDLTFNSLNLQYDIQYETNNLQLIKQMVHCNRGIFLSCPLFMQGELASGDIVALTIERNPFPQSQVFLMYNEEEMNSLDYLFFRHFESCMNALQAHVKDERPPLKQHAE</sequence>
<keyword evidence="7" id="KW-1185">Reference proteome</keyword>
<evidence type="ECO:0000256" key="4">
    <source>
        <dbReference type="ARBA" id="ARBA00023163"/>
    </source>
</evidence>
<dbReference type="Gene3D" id="3.40.190.290">
    <property type="match status" value="1"/>
</dbReference>
<dbReference type="CDD" id="cd05466">
    <property type="entry name" value="PBP2_LTTR_substrate"/>
    <property type="match status" value="1"/>
</dbReference>
<gene>
    <name evidence="6" type="ORF">E1757_08420</name>
</gene>
<dbReference type="GO" id="GO:0005829">
    <property type="term" value="C:cytosol"/>
    <property type="evidence" value="ECO:0007669"/>
    <property type="project" value="TreeGrafter"/>
</dbReference>
<keyword evidence="3" id="KW-0238">DNA-binding</keyword>
<dbReference type="InterPro" id="IPR050950">
    <property type="entry name" value="HTH-type_LysR_regulators"/>
</dbReference>
<feature type="domain" description="HTH lysR-type" evidence="5">
    <location>
        <begin position="1"/>
        <end position="58"/>
    </location>
</feature>
<dbReference type="Pfam" id="PF03466">
    <property type="entry name" value="LysR_substrate"/>
    <property type="match status" value="1"/>
</dbReference>
<dbReference type="OrthoDB" id="9785745at2"/>
<evidence type="ECO:0000259" key="5">
    <source>
        <dbReference type="PROSITE" id="PS50931"/>
    </source>
</evidence>
<dbReference type="SUPFAM" id="SSF53850">
    <property type="entry name" value="Periplasmic binding protein-like II"/>
    <property type="match status" value="1"/>
</dbReference>
<dbReference type="PROSITE" id="PS50931">
    <property type="entry name" value="HTH_LYSR"/>
    <property type="match status" value="1"/>
</dbReference>
<dbReference type="RefSeq" id="WP_133226730.1">
    <property type="nucleotide sequence ID" value="NZ_SMRT01000003.1"/>
</dbReference>
<dbReference type="PANTHER" id="PTHR30419:SF8">
    <property type="entry name" value="NITROGEN ASSIMILATION TRANSCRIPTIONAL ACTIVATOR-RELATED"/>
    <property type="match status" value="1"/>
</dbReference>
<organism evidence="6 7">
    <name type="scientific">Paenibacillus piri</name>
    <dbReference type="NCBI Taxonomy" id="2547395"/>
    <lineage>
        <taxon>Bacteria</taxon>
        <taxon>Bacillati</taxon>
        <taxon>Bacillota</taxon>
        <taxon>Bacilli</taxon>
        <taxon>Bacillales</taxon>
        <taxon>Paenibacillaceae</taxon>
        <taxon>Paenibacillus</taxon>
    </lineage>
</organism>
<evidence type="ECO:0000313" key="6">
    <source>
        <dbReference type="EMBL" id="TDF98565.1"/>
    </source>
</evidence>
<dbReference type="GO" id="GO:0003677">
    <property type="term" value="F:DNA binding"/>
    <property type="evidence" value="ECO:0007669"/>
    <property type="project" value="UniProtKB-KW"/>
</dbReference>
<dbReference type="Gene3D" id="1.10.10.10">
    <property type="entry name" value="Winged helix-like DNA-binding domain superfamily/Winged helix DNA-binding domain"/>
    <property type="match status" value="1"/>
</dbReference>
<dbReference type="PANTHER" id="PTHR30419">
    <property type="entry name" value="HTH-TYPE TRANSCRIPTIONAL REGULATOR YBHD"/>
    <property type="match status" value="1"/>
</dbReference>
<comment type="caution">
    <text evidence="6">The sequence shown here is derived from an EMBL/GenBank/DDBJ whole genome shotgun (WGS) entry which is preliminary data.</text>
</comment>
<protein>
    <submittedName>
        <fullName evidence="6">LysR family transcriptional regulator</fullName>
    </submittedName>
</protein>
<reference evidence="6 7" key="1">
    <citation type="submission" date="2019-03" db="EMBL/GenBank/DDBJ databases">
        <title>This is whole genome sequence of Paenibacillus sp MS74 strain.</title>
        <authorList>
            <person name="Trinh H.N."/>
        </authorList>
    </citation>
    <scope>NUCLEOTIDE SEQUENCE [LARGE SCALE GENOMIC DNA]</scope>
    <source>
        <strain evidence="6 7">MS74</strain>
    </source>
</reference>
<dbReference type="SUPFAM" id="SSF46785">
    <property type="entry name" value="Winged helix' DNA-binding domain"/>
    <property type="match status" value="1"/>
</dbReference>
<dbReference type="PRINTS" id="PR00039">
    <property type="entry name" value="HTHLYSR"/>
</dbReference>
<dbReference type="GO" id="GO:0003700">
    <property type="term" value="F:DNA-binding transcription factor activity"/>
    <property type="evidence" value="ECO:0007669"/>
    <property type="project" value="InterPro"/>
</dbReference>
<dbReference type="InterPro" id="IPR005119">
    <property type="entry name" value="LysR_subst-bd"/>
</dbReference>
<dbReference type="Pfam" id="PF00126">
    <property type="entry name" value="HTH_1"/>
    <property type="match status" value="1"/>
</dbReference>
<evidence type="ECO:0000256" key="3">
    <source>
        <dbReference type="ARBA" id="ARBA00023125"/>
    </source>
</evidence>
<dbReference type="InterPro" id="IPR036390">
    <property type="entry name" value="WH_DNA-bd_sf"/>
</dbReference>
<dbReference type="InterPro" id="IPR000847">
    <property type="entry name" value="LysR_HTH_N"/>
</dbReference>
<dbReference type="AlphaFoldDB" id="A0A4R5KU50"/>
<dbReference type="FunFam" id="1.10.10.10:FF:000001">
    <property type="entry name" value="LysR family transcriptional regulator"/>
    <property type="match status" value="1"/>
</dbReference>
<accession>A0A4R5KU50</accession>
<keyword evidence="2" id="KW-0805">Transcription regulation</keyword>
<dbReference type="EMBL" id="SMRT01000003">
    <property type="protein sequence ID" value="TDF98565.1"/>
    <property type="molecule type" value="Genomic_DNA"/>
</dbReference>
<dbReference type="Proteomes" id="UP000295636">
    <property type="component" value="Unassembled WGS sequence"/>
</dbReference>
<evidence type="ECO:0000256" key="1">
    <source>
        <dbReference type="ARBA" id="ARBA00009437"/>
    </source>
</evidence>